<evidence type="ECO:0000313" key="2">
    <source>
        <dbReference type="Proteomes" id="UP000321577"/>
    </source>
</evidence>
<accession>A0A512M6G3</accession>
<reference evidence="1 2" key="1">
    <citation type="submission" date="2019-07" db="EMBL/GenBank/DDBJ databases">
        <title>Whole genome shotgun sequence of Brevifollis gellanilyticus NBRC 108608.</title>
        <authorList>
            <person name="Hosoyama A."/>
            <person name="Uohara A."/>
            <person name="Ohji S."/>
            <person name="Ichikawa N."/>
        </authorList>
    </citation>
    <scope>NUCLEOTIDE SEQUENCE [LARGE SCALE GENOMIC DNA]</scope>
    <source>
        <strain evidence="1 2">NBRC 108608</strain>
    </source>
</reference>
<evidence type="ECO:0000313" key="1">
    <source>
        <dbReference type="EMBL" id="GEP42314.1"/>
    </source>
</evidence>
<dbReference type="Proteomes" id="UP000321577">
    <property type="component" value="Unassembled WGS sequence"/>
</dbReference>
<organism evidence="1 2">
    <name type="scientific">Brevifollis gellanilyticus</name>
    <dbReference type="NCBI Taxonomy" id="748831"/>
    <lineage>
        <taxon>Bacteria</taxon>
        <taxon>Pseudomonadati</taxon>
        <taxon>Verrucomicrobiota</taxon>
        <taxon>Verrucomicrobiia</taxon>
        <taxon>Verrucomicrobiales</taxon>
        <taxon>Verrucomicrobiaceae</taxon>
    </lineage>
</organism>
<sequence>MSTYTRPILRYGLIMPAMFNCLLLGGVIAGASKLGSVRAEKEERYKEQTQRLALMKKLEAELAPKRQTFLDQKTLLKGDPGQLFTRILDSLLPKYKEIELERSGLVFPLDRGRLGRQVKTDMARVKSSFQGGLGPMQEALLQVESLMPQAVLEELKVTRKADLLLNQREFLVMEMTHTCWKAEEEKK</sequence>
<name>A0A512M6G3_9BACT</name>
<proteinExistence type="predicted"/>
<protein>
    <submittedName>
        <fullName evidence="1">Uncharacterized protein</fullName>
    </submittedName>
</protein>
<keyword evidence="2" id="KW-1185">Reference proteome</keyword>
<comment type="caution">
    <text evidence="1">The sequence shown here is derived from an EMBL/GenBank/DDBJ whole genome shotgun (WGS) entry which is preliminary data.</text>
</comment>
<dbReference type="EMBL" id="BKAG01000009">
    <property type="protein sequence ID" value="GEP42314.1"/>
    <property type="molecule type" value="Genomic_DNA"/>
</dbReference>
<dbReference type="RefSeq" id="WP_146849918.1">
    <property type="nucleotide sequence ID" value="NZ_BKAG01000009.1"/>
</dbReference>
<dbReference type="OrthoDB" id="188443at2"/>
<dbReference type="AlphaFoldDB" id="A0A512M6G3"/>
<gene>
    <name evidence="1" type="ORF">BGE01nite_16050</name>
</gene>